<evidence type="ECO:0000256" key="1">
    <source>
        <dbReference type="SAM" id="SignalP"/>
    </source>
</evidence>
<evidence type="ECO:0000313" key="2">
    <source>
        <dbReference type="Ensembl" id="ENSCINP00000018234.3"/>
    </source>
</evidence>
<evidence type="ECO:0000313" key="3">
    <source>
        <dbReference type="Proteomes" id="UP000008144"/>
    </source>
</evidence>
<dbReference type="EMBL" id="EAAA01001786">
    <property type="status" value="NOT_ANNOTATED_CDS"/>
    <property type="molecule type" value="Genomic_DNA"/>
</dbReference>
<dbReference type="GeneID" id="100178751"/>
<accession>F6PKW0</accession>
<keyword evidence="3" id="KW-1185">Reference proteome</keyword>
<keyword evidence="1" id="KW-0732">Signal</keyword>
<dbReference type="RefSeq" id="XP_002131935.1">
    <property type="nucleotide sequence ID" value="XM_002131899.5"/>
</dbReference>
<dbReference type="KEGG" id="cin:100178751"/>
<gene>
    <name evidence="2" type="primary">LOC100178751</name>
</gene>
<name>F6PKW0_CIOIN</name>
<dbReference type="Ensembl" id="ENSCINT00000018234.3">
    <property type="protein sequence ID" value="ENSCINP00000018234.3"/>
    <property type="gene ID" value="ENSCING00000008980.3"/>
</dbReference>
<dbReference type="AlphaFoldDB" id="F6PKW0"/>
<sequence>MKVICAELLLFVLSAYAAPVEEEAADLQQADIQLTAEKMEPLTREEVKNLCQLEKYKKLRSCTADPQEKQKLAETKEKYRPMFSEVTDYELDISSTSLWGTFRPVTEQHLSNSSDLNSNSRAKRSTCLPINPCIAGYSDKTFIYGSEYSTGKVYEIVLYPEQYLYQRFMVGVCDNNFSVFSFTCCTEKVYYRTVVYLYPTGYETGTKFVGIPGSCALA</sequence>
<reference evidence="3" key="1">
    <citation type="journal article" date="2002" name="Science">
        <title>The draft genome of Ciona intestinalis: insights into chordate and vertebrate origins.</title>
        <authorList>
            <person name="Dehal P."/>
            <person name="Satou Y."/>
            <person name="Campbell R.K."/>
            <person name="Chapman J."/>
            <person name="Degnan B."/>
            <person name="De Tomaso A."/>
            <person name="Davidson B."/>
            <person name="Di Gregorio A."/>
            <person name="Gelpke M."/>
            <person name="Goodstein D.M."/>
            <person name="Harafuji N."/>
            <person name="Hastings K.E."/>
            <person name="Ho I."/>
            <person name="Hotta K."/>
            <person name="Huang W."/>
            <person name="Kawashima T."/>
            <person name="Lemaire P."/>
            <person name="Martinez D."/>
            <person name="Meinertzhagen I.A."/>
            <person name="Necula S."/>
            <person name="Nonaka M."/>
            <person name="Putnam N."/>
            <person name="Rash S."/>
            <person name="Saiga H."/>
            <person name="Satake M."/>
            <person name="Terry A."/>
            <person name="Yamada L."/>
            <person name="Wang H.G."/>
            <person name="Awazu S."/>
            <person name="Azumi K."/>
            <person name="Boore J."/>
            <person name="Branno M."/>
            <person name="Chin-Bow S."/>
            <person name="DeSantis R."/>
            <person name="Doyle S."/>
            <person name="Francino P."/>
            <person name="Keys D.N."/>
            <person name="Haga S."/>
            <person name="Hayashi H."/>
            <person name="Hino K."/>
            <person name="Imai K.S."/>
            <person name="Inaba K."/>
            <person name="Kano S."/>
            <person name="Kobayashi K."/>
            <person name="Kobayashi M."/>
            <person name="Lee B.I."/>
            <person name="Makabe K.W."/>
            <person name="Manohar C."/>
            <person name="Matassi G."/>
            <person name="Medina M."/>
            <person name="Mochizuki Y."/>
            <person name="Mount S."/>
            <person name="Morishita T."/>
            <person name="Miura S."/>
            <person name="Nakayama A."/>
            <person name="Nishizaka S."/>
            <person name="Nomoto H."/>
            <person name="Ohta F."/>
            <person name="Oishi K."/>
            <person name="Rigoutsos I."/>
            <person name="Sano M."/>
            <person name="Sasaki A."/>
            <person name="Sasakura Y."/>
            <person name="Shoguchi E."/>
            <person name="Shin-i T."/>
            <person name="Spagnuolo A."/>
            <person name="Stainier D."/>
            <person name="Suzuki M.M."/>
            <person name="Tassy O."/>
            <person name="Takatori N."/>
            <person name="Tokuoka M."/>
            <person name="Yagi K."/>
            <person name="Yoshizaki F."/>
            <person name="Wada S."/>
            <person name="Zhang C."/>
            <person name="Hyatt P.D."/>
            <person name="Larimer F."/>
            <person name="Detter C."/>
            <person name="Doggett N."/>
            <person name="Glavina T."/>
            <person name="Hawkins T."/>
            <person name="Richardson P."/>
            <person name="Lucas S."/>
            <person name="Kohara Y."/>
            <person name="Levine M."/>
            <person name="Satoh N."/>
            <person name="Rokhsar D.S."/>
        </authorList>
    </citation>
    <scope>NUCLEOTIDE SEQUENCE [LARGE SCALE GENOMIC DNA]</scope>
</reference>
<dbReference type="Proteomes" id="UP000008144">
    <property type="component" value="Chromosome 3"/>
</dbReference>
<reference evidence="2" key="3">
    <citation type="submission" date="2025-08" db="UniProtKB">
        <authorList>
            <consortium name="Ensembl"/>
        </authorList>
    </citation>
    <scope>IDENTIFICATION</scope>
</reference>
<dbReference type="InParanoid" id="F6PKW0"/>
<reference evidence="2" key="2">
    <citation type="journal article" date="2008" name="Genome Biol.">
        <title>Improved genome assembly and evidence-based global gene model set for the chordate Ciona intestinalis: new insight into intron and operon populations.</title>
        <authorList>
            <person name="Satou Y."/>
            <person name="Mineta K."/>
            <person name="Ogasawara M."/>
            <person name="Sasakura Y."/>
            <person name="Shoguchi E."/>
            <person name="Ueno K."/>
            <person name="Yamada L."/>
            <person name="Matsumoto J."/>
            <person name="Wasserscheid J."/>
            <person name="Dewar K."/>
            <person name="Wiley G.B."/>
            <person name="Macmil S.L."/>
            <person name="Roe B.A."/>
            <person name="Zeller R.W."/>
            <person name="Hastings K.E."/>
            <person name="Lemaire P."/>
            <person name="Lindquist E."/>
            <person name="Endo T."/>
            <person name="Hotta K."/>
            <person name="Inaba K."/>
        </authorList>
    </citation>
    <scope>NUCLEOTIDE SEQUENCE [LARGE SCALE GENOMIC DNA]</scope>
    <source>
        <strain evidence="2">wild type</strain>
    </source>
</reference>
<feature type="chain" id="PRO_5014089847" evidence="1">
    <location>
        <begin position="18"/>
        <end position="218"/>
    </location>
</feature>
<dbReference type="HOGENOM" id="CLU_1266508_0_0_1"/>
<feature type="signal peptide" evidence="1">
    <location>
        <begin position="1"/>
        <end position="17"/>
    </location>
</feature>
<accession>A0A1W2WQA3</accession>
<reference evidence="2" key="4">
    <citation type="submission" date="2025-09" db="UniProtKB">
        <authorList>
            <consortium name="Ensembl"/>
        </authorList>
    </citation>
    <scope>IDENTIFICATION</scope>
</reference>
<protein>
    <submittedName>
        <fullName evidence="2">Uncharacterized LOC100178751</fullName>
    </submittedName>
</protein>
<proteinExistence type="predicted"/>
<organism evidence="2 3">
    <name type="scientific">Ciona intestinalis</name>
    <name type="common">Transparent sea squirt</name>
    <name type="synonym">Ascidia intestinalis</name>
    <dbReference type="NCBI Taxonomy" id="7719"/>
    <lineage>
        <taxon>Eukaryota</taxon>
        <taxon>Metazoa</taxon>
        <taxon>Chordata</taxon>
        <taxon>Tunicata</taxon>
        <taxon>Ascidiacea</taxon>
        <taxon>Phlebobranchia</taxon>
        <taxon>Cionidae</taxon>
        <taxon>Ciona</taxon>
    </lineage>
</organism>